<evidence type="ECO:0000256" key="1">
    <source>
        <dbReference type="SAM" id="Phobius"/>
    </source>
</evidence>
<protein>
    <recommendedName>
        <fullName evidence="2">S1 motif domain-containing protein</fullName>
    </recommendedName>
</protein>
<gene>
    <name evidence="3" type="ORF">PXEA_LOCUS24858</name>
</gene>
<evidence type="ECO:0000313" key="3">
    <source>
        <dbReference type="EMBL" id="VEL31418.1"/>
    </source>
</evidence>
<dbReference type="Gene3D" id="2.40.50.140">
    <property type="entry name" value="Nucleic acid-binding proteins"/>
    <property type="match status" value="1"/>
</dbReference>
<evidence type="ECO:0000259" key="2">
    <source>
        <dbReference type="PROSITE" id="PS50126"/>
    </source>
</evidence>
<dbReference type="GO" id="GO:0045948">
    <property type="term" value="P:positive regulation of translational initiation"/>
    <property type="evidence" value="ECO:0007669"/>
    <property type="project" value="TreeGrafter"/>
</dbReference>
<feature type="domain" description="S1 motif" evidence="2">
    <location>
        <begin position="24"/>
        <end position="107"/>
    </location>
</feature>
<sequence>MTPNSGFARFHIIYRAIVFRPFKGEVIEAIVSQITKVGVFATAGPLRLFISKYSIPPNIKFEGADTTNELDNEDEEEHQAVQVDDRIRVKIIGVRVDVNDLVGLIHFNITFFLVRRWYINVRLSWYVISSHYPLLQFFIPIIFSAITGKSA</sequence>
<dbReference type="GO" id="GO:0003727">
    <property type="term" value="F:single-stranded RNA binding"/>
    <property type="evidence" value="ECO:0007669"/>
    <property type="project" value="TreeGrafter"/>
</dbReference>
<comment type="caution">
    <text evidence="3">The sequence shown here is derived from an EMBL/GenBank/DDBJ whole genome shotgun (WGS) entry which is preliminary data.</text>
</comment>
<dbReference type="GO" id="GO:0000932">
    <property type="term" value="C:P-body"/>
    <property type="evidence" value="ECO:0007669"/>
    <property type="project" value="TreeGrafter"/>
</dbReference>
<dbReference type="GO" id="GO:0005665">
    <property type="term" value="C:RNA polymerase II, core complex"/>
    <property type="evidence" value="ECO:0007669"/>
    <property type="project" value="TreeGrafter"/>
</dbReference>
<dbReference type="PANTHER" id="PTHR12709">
    <property type="entry name" value="DNA-DIRECTED RNA POLYMERASE II, III"/>
    <property type="match status" value="1"/>
</dbReference>
<dbReference type="EMBL" id="CAAALY010122117">
    <property type="protein sequence ID" value="VEL31418.1"/>
    <property type="molecule type" value="Genomic_DNA"/>
</dbReference>
<dbReference type="GO" id="GO:0060213">
    <property type="term" value="P:positive regulation of nuclear-transcribed mRNA poly(A) tail shortening"/>
    <property type="evidence" value="ECO:0007669"/>
    <property type="project" value="TreeGrafter"/>
</dbReference>
<dbReference type="InterPro" id="IPR045113">
    <property type="entry name" value="Rpb7-like"/>
</dbReference>
<dbReference type="AlphaFoldDB" id="A0A3S5FFF3"/>
<name>A0A3S5FFF3_9PLAT</name>
<dbReference type="PROSITE" id="PS50126">
    <property type="entry name" value="S1"/>
    <property type="match status" value="1"/>
</dbReference>
<dbReference type="GO" id="GO:0031369">
    <property type="term" value="F:translation initiation factor binding"/>
    <property type="evidence" value="ECO:0007669"/>
    <property type="project" value="TreeGrafter"/>
</dbReference>
<dbReference type="PANTHER" id="PTHR12709:SF4">
    <property type="entry name" value="DNA-DIRECTED RNA POLYMERASE II SUBUNIT RPB7"/>
    <property type="match status" value="1"/>
</dbReference>
<dbReference type="SUPFAM" id="SSF50249">
    <property type="entry name" value="Nucleic acid-binding proteins"/>
    <property type="match status" value="1"/>
</dbReference>
<proteinExistence type="predicted"/>
<keyword evidence="1" id="KW-1133">Transmembrane helix</keyword>
<dbReference type="Pfam" id="PF00575">
    <property type="entry name" value="S1"/>
    <property type="match status" value="1"/>
</dbReference>
<keyword evidence="1" id="KW-0812">Transmembrane</keyword>
<dbReference type="Proteomes" id="UP000784294">
    <property type="component" value="Unassembled WGS sequence"/>
</dbReference>
<accession>A0A3S5FFF3</accession>
<feature type="transmembrane region" description="Helical" evidence="1">
    <location>
        <begin position="125"/>
        <end position="146"/>
    </location>
</feature>
<dbReference type="InterPro" id="IPR012340">
    <property type="entry name" value="NA-bd_OB-fold"/>
</dbReference>
<dbReference type="InterPro" id="IPR003029">
    <property type="entry name" value="S1_domain"/>
</dbReference>
<dbReference type="GO" id="GO:0003697">
    <property type="term" value="F:single-stranded DNA binding"/>
    <property type="evidence" value="ECO:0007669"/>
    <property type="project" value="TreeGrafter"/>
</dbReference>
<dbReference type="GO" id="GO:0006367">
    <property type="term" value="P:transcription initiation at RNA polymerase II promoter"/>
    <property type="evidence" value="ECO:0007669"/>
    <property type="project" value="TreeGrafter"/>
</dbReference>
<organism evidence="3 4">
    <name type="scientific">Protopolystoma xenopodis</name>
    <dbReference type="NCBI Taxonomy" id="117903"/>
    <lineage>
        <taxon>Eukaryota</taxon>
        <taxon>Metazoa</taxon>
        <taxon>Spiralia</taxon>
        <taxon>Lophotrochozoa</taxon>
        <taxon>Platyhelminthes</taxon>
        <taxon>Monogenea</taxon>
        <taxon>Polyopisthocotylea</taxon>
        <taxon>Polystomatidea</taxon>
        <taxon>Polystomatidae</taxon>
        <taxon>Protopolystoma</taxon>
    </lineage>
</organism>
<dbReference type="OrthoDB" id="1162399at2759"/>
<evidence type="ECO:0000313" key="4">
    <source>
        <dbReference type="Proteomes" id="UP000784294"/>
    </source>
</evidence>
<reference evidence="3" key="1">
    <citation type="submission" date="2018-11" db="EMBL/GenBank/DDBJ databases">
        <authorList>
            <consortium name="Pathogen Informatics"/>
        </authorList>
    </citation>
    <scope>NUCLEOTIDE SEQUENCE</scope>
</reference>
<keyword evidence="4" id="KW-1185">Reference proteome</keyword>
<keyword evidence="1" id="KW-0472">Membrane</keyword>